<feature type="modified residue" description="N6-(pyridoxal phosphate)lysine" evidence="4">
    <location>
        <position position="463"/>
    </location>
</feature>
<dbReference type="GO" id="GO:0030170">
    <property type="term" value="F:pyridoxal phosphate binding"/>
    <property type="evidence" value="ECO:0007669"/>
    <property type="project" value="InterPro"/>
</dbReference>
<evidence type="ECO:0000313" key="6">
    <source>
        <dbReference type="EMBL" id="CAA9448113.1"/>
    </source>
</evidence>
<keyword evidence="3" id="KW-0456">Lyase</keyword>
<dbReference type="PANTHER" id="PTHR42735">
    <property type="match status" value="1"/>
</dbReference>
<dbReference type="InterPro" id="IPR015421">
    <property type="entry name" value="PyrdxlP-dep_Trfase_major"/>
</dbReference>
<dbReference type="InterPro" id="IPR049373">
    <property type="entry name" value="TyrDC_C"/>
</dbReference>
<dbReference type="EMBL" id="CADCVA010000429">
    <property type="protein sequence ID" value="CAA9448113.1"/>
    <property type="molecule type" value="Genomic_DNA"/>
</dbReference>
<dbReference type="Pfam" id="PF00282">
    <property type="entry name" value="Pyridoxal_deC"/>
    <property type="match status" value="1"/>
</dbReference>
<dbReference type="SUPFAM" id="SSF53383">
    <property type="entry name" value="PLP-dependent transferases"/>
    <property type="match status" value="1"/>
</dbReference>
<dbReference type="InterPro" id="IPR015424">
    <property type="entry name" value="PyrdxlP-dep_Trfase"/>
</dbReference>
<accession>A0A6J4QR73</accession>
<name>A0A6J4QR73_9ACTN</name>
<dbReference type="GO" id="GO:0019752">
    <property type="term" value="P:carboxylic acid metabolic process"/>
    <property type="evidence" value="ECO:0007669"/>
    <property type="project" value="InterPro"/>
</dbReference>
<dbReference type="AlphaFoldDB" id="A0A6J4QR73"/>
<evidence type="ECO:0000256" key="4">
    <source>
        <dbReference type="PIRSR" id="PIRSR602129-50"/>
    </source>
</evidence>
<organism evidence="6">
    <name type="scientific">uncultured Rubrobacteraceae bacterium</name>
    <dbReference type="NCBI Taxonomy" id="349277"/>
    <lineage>
        <taxon>Bacteria</taxon>
        <taxon>Bacillati</taxon>
        <taxon>Actinomycetota</taxon>
        <taxon>Rubrobacteria</taxon>
        <taxon>Rubrobacterales</taxon>
        <taxon>Rubrobacteraceae</taxon>
        <taxon>environmental samples</taxon>
    </lineage>
</organism>
<feature type="domain" description="L-tyrosine decarboxylase C-terminal" evidence="5">
    <location>
        <begin position="609"/>
        <end position="725"/>
    </location>
</feature>
<keyword evidence="2 4" id="KW-0663">Pyridoxal phosphate</keyword>
<dbReference type="Gene3D" id="3.40.640.10">
    <property type="entry name" value="Type I PLP-dependent aspartate aminotransferase-like (Major domain)"/>
    <property type="match status" value="1"/>
</dbReference>
<dbReference type="InterPro" id="IPR050477">
    <property type="entry name" value="GrpII_AminoAcid_Decarb"/>
</dbReference>
<sequence length="741" mass="81173">MAITPRVTPRAVENKGFAKARHGMRGLSAYDEVPNLAGPGTRALEAWFLGTKAENAEEFGQLLLEALRDHAYWRRNFHPGDPTHITEQIKRSPEYLEAMDSLKENYRSLLAFLKKSVPFFSMRYQGHMNWDLTMPAMLGYFAAMLYNPNNVAFEGSTATTILEILVGDDICKMLGYAIPEEREVENGAIRPWGHVTCDGTVANIEAIWSARNLKFFPLSLRAALGEDPTLSAAREVAVPLPTGGTAPLLEADTWTLLNLKGDDVLALPARLGKEYGIGRDTLTPALAPYSLQSLGIQDFSLRYMDGLKAPVFFVPGTKHYSFPKAAAILGIGASNMVDVPVDLDARMDVAGLRGLLEECLEERRAVHTVVAVIGSTEESAIDPLQGVLELREEFRERGLEFTVHADAAWGGYHVSVLREDFEMPEPSGLLPSAPPPAVTLSRYASEQFAALGGTDSITVDPHKSGYVPYPAGALCYRNSAMRDLVTFSAPVVFHGDAEPTIGIYGVEGSKPGAAAAAVYLSHRIIRPSKSGYGKIIGQALFSCKKLYARLLCMARPDDPFVAVPVSRLPDEAAGSDPGDQIRFIKERIDAKTNEEILRDEEAAALLSELGPDENILAYAFNFRTASGELNDDLDLTNRLNKEIYDRLSIDPGEDIYGYDLIVSTTDLESKTYGDAFIEDYKRRLGVAGSPTDSITVLRSVVMDPWVTETTKGSFIDTLENEFRKAILGALEEVLPMGTRGY</sequence>
<dbReference type="PANTHER" id="PTHR42735:SF4">
    <property type="entry name" value="PYRIDOXAL PHOSPHATE-DEPENDENT DECARBOXYLASE FAMILY PROTEIN"/>
    <property type="match status" value="1"/>
</dbReference>
<protein>
    <submittedName>
        <fullName evidence="6">Tyrosine decarboxylase</fullName>
    </submittedName>
</protein>
<comment type="cofactor">
    <cofactor evidence="1 4">
        <name>pyridoxal 5'-phosphate</name>
        <dbReference type="ChEBI" id="CHEBI:597326"/>
    </cofactor>
</comment>
<evidence type="ECO:0000256" key="1">
    <source>
        <dbReference type="ARBA" id="ARBA00001933"/>
    </source>
</evidence>
<evidence type="ECO:0000256" key="3">
    <source>
        <dbReference type="ARBA" id="ARBA00023239"/>
    </source>
</evidence>
<dbReference type="GO" id="GO:0004058">
    <property type="term" value="F:aromatic-L-amino-acid decarboxylase activity"/>
    <property type="evidence" value="ECO:0007669"/>
    <property type="project" value="UniProtKB-ARBA"/>
</dbReference>
<evidence type="ECO:0000259" key="5">
    <source>
        <dbReference type="Pfam" id="PF21391"/>
    </source>
</evidence>
<dbReference type="Pfam" id="PF21391">
    <property type="entry name" value="tyr_de_CO2_C"/>
    <property type="match status" value="1"/>
</dbReference>
<gene>
    <name evidence="6" type="ORF">AVDCRST_MAG82-3532</name>
</gene>
<proteinExistence type="predicted"/>
<evidence type="ECO:0000256" key="2">
    <source>
        <dbReference type="ARBA" id="ARBA00022898"/>
    </source>
</evidence>
<dbReference type="InterPro" id="IPR002129">
    <property type="entry name" value="PyrdxlP-dep_de-COase"/>
</dbReference>
<reference evidence="6" key="1">
    <citation type="submission" date="2020-02" db="EMBL/GenBank/DDBJ databases">
        <authorList>
            <person name="Meier V. D."/>
        </authorList>
    </citation>
    <scope>NUCLEOTIDE SEQUENCE</scope>
    <source>
        <strain evidence="6">AVDCRST_MAG82</strain>
    </source>
</reference>